<sequence>MAWGAVGEVLFRVGQPFQQLRQACQVGEASAARDDAHGGVAATRFQQGPQAGQLVAAAQVHEVGGGPGGQRGA</sequence>
<organism evidence="1 2">
    <name type="scientific">Pseudoduganella chitinolytica</name>
    <dbReference type="NCBI Taxonomy" id="34070"/>
    <lineage>
        <taxon>Bacteria</taxon>
        <taxon>Pseudomonadati</taxon>
        <taxon>Pseudomonadota</taxon>
        <taxon>Betaproteobacteria</taxon>
        <taxon>Burkholderiales</taxon>
        <taxon>Oxalobacteraceae</taxon>
        <taxon>Telluria group</taxon>
        <taxon>Pseudoduganella</taxon>
    </lineage>
</organism>
<proteinExistence type="predicted"/>
<name>A0ABY8BF82_9BURK</name>
<dbReference type="EMBL" id="CP119083">
    <property type="protein sequence ID" value="WEF32949.1"/>
    <property type="molecule type" value="Genomic_DNA"/>
</dbReference>
<dbReference type="RefSeq" id="WP_277415664.1">
    <property type="nucleotide sequence ID" value="NZ_CP119083.1"/>
</dbReference>
<gene>
    <name evidence="1" type="ORF">PX653_26740</name>
</gene>
<reference evidence="1 2" key="1">
    <citation type="submission" date="2023-02" db="EMBL/GenBank/DDBJ databases">
        <title>Gemone sequence of Telluria chitinolytica ACM 3522T.</title>
        <authorList>
            <person name="Frediansyah A."/>
            <person name="Miess H."/>
            <person name="Gross H."/>
        </authorList>
    </citation>
    <scope>NUCLEOTIDE SEQUENCE [LARGE SCALE GENOMIC DNA]</scope>
    <source>
        <strain evidence="1 2">ACM 3522</strain>
    </source>
</reference>
<dbReference type="Proteomes" id="UP001216510">
    <property type="component" value="Chromosome"/>
</dbReference>
<keyword evidence="2" id="KW-1185">Reference proteome</keyword>
<protein>
    <submittedName>
        <fullName evidence="1">Uncharacterized protein</fullName>
    </submittedName>
</protein>
<evidence type="ECO:0000313" key="2">
    <source>
        <dbReference type="Proteomes" id="UP001216510"/>
    </source>
</evidence>
<evidence type="ECO:0000313" key="1">
    <source>
        <dbReference type="EMBL" id="WEF32949.1"/>
    </source>
</evidence>
<accession>A0ABY8BF82</accession>